<dbReference type="STRING" id="321339.SAMN05444340_10796"/>
<evidence type="ECO:0000256" key="1">
    <source>
        <dbReference type="ARBA" id="ARBA00004418"/>
    </source>
</evidence>
<dbReference type="GO" id="GO:1904680">
    <property type="term" value="F:peptide transmembrane transporter activity"/>
    <property type="evidence" value="ECO:0007669"/>
    <property type="project" value="TreeGrafter"/>
</dbReference>
<evidence type="ECO:0000313" key="7">
    <source>
        <dbReference type="Proteomes" id="UP000199286"/>
    </source>
</evidence>
<name>A0A1H3JKA8_9RHOB</name>
<comment type="similarity">
    <text evidence="2">Belongs to the bacterial solute-binding protein 5 family.</text>
</comment>
<dbReference type="PIRSF" id="PIRSF002741">
    <property type="entry name" value="MppA"/>
    <property type="match status" value="1"/>
</dbReference>
<evidence type="ECO:0000259" key="5">
    <source>
        <dbReference type="Pfam" id="PF00496"/>
    </source>
</evidence>
<dbReference type="AlphaFoldDB" id="A0A1H3JKA8"/>
<organism evidence="6 7">
    <name type="scientific">Citreimonas salinaria</name>
    <dbReference type="NCBI Taxonomy" id="321339"/>
    <lineage>
        <taxon>Bacteria</taxon>
        <taxon>Pseudomonadati</taxon>
        <taxon>Pseudomonadota</taxon>
        <taxon>Alphaproteobacteria</taxon>
        <taxon>Rhodobacterales</taxon>
        <taxon>Roseobacteraceae</taxon>
        <taxon>Citreimonas</taxon>
    </lineage>
</organism>
<gene>
    <name evidence="6" type="ORF">SAMN05444340_10796</name>
</gene>
<dbReference type="CDD" id="cd08497">
    <property type="entry name" value="MbnE-like"/>
    <property type="match status" value="1"/>
</dbReference>
<keyword evidence="7" id="KW-1185">Reference proteome</keyword>
<protein>
    <submittedName>
        <fullName evidence="6">Microcin C transport system substrate-binding protein</fullName>
    </submittedName>
</protein>
<evidence type="ECO:0000256" key="4">
    <source>
        <dbReference type="SAM" id="SignalP"/>
    </source>
</evidence>
<dbReference type="GO" id="GO:0015833">
    <property type="term" value="P:peptide transport"/>
    <property type="evidence" value="ECO:0007669"/>
    <property type="project" value="TreeGrafter"/>
</dbReference>
<proteinExistence type="inferred from homology"/>
<dbReference type="RefSeq" id="WP_089883123.1">
    <property type="nucleotide sequence ID" value="NZ_FNPF01000007.1"/>
</dbReference>
<dbReference type="PANTHER" id="PTHR30290">
    <property type="entry name" value="PERIPLASMIC BINDING COMPONENT OF ABC TRANSPORTER"/>
    <property type="match status" value="1"/>
</dbReference>
<dbReference type="GO" id="GO:0030288">
    <property type="term" value="C:outer membrane-bounded periplasmic space"/>
    <property type="evidence" value="ECO:0007669"/>
    <property type="project" value="TreeGrafter"/>
</dbReference>
<feature type="chain" id="PRO_5011633274" evidence="4">
    <location>
        <begin position="42"/>
        <end position="648"/>
    </location>
</feature>
<dbReference type="InterPro" id="IPR000914">
    <property type="entry name" value="SBP_5_dom"/>
</dbReference>
<dbReference type="SUPFAM" id="SSF53850">
    <property type="entry name" value="Periplasmic binding protein-like II"/>
    <property type="match status" value="1"/>
</dbReference>
<dbReference type="OrthoDB" id="9803988at2"/>
<feature type="signal peptide" evidence="4">
    <location>
        <begin position="1"/>
        <end position="41"/>
    </location>
</feature>
<evidence type="ECO:0000256" key="2">
    <source>
        <dbReference type="ARBA" id="ARBA00005695"/>
    </source>
</evidence>
<dbReference type="GO" id="GO:0043190">
    <property type="term" value="C:ATP-binding cassette (ABC) transporter complex"/>
    <property type="evidence" value="ECO:0007669"/>
    <property type="project" value="InterPro"/>
</dbReference>
<dbReference type="Proteomes" id="UP000199286">
    <property type="component" value="Unassembled WGS sequence"/>
</dbReference>
<dbReference type="Gene3D" id="3.40.190.10">
    <property type="entry name" value="Periplasmic binding protein-like II"/>
    <property type="match status" value="1"/>
</dbReference>
<comment type="subcellular location">
    <subcellularLocation>
        <location evidence="1">Periplasm</location>
    </subcellularLocation>
</comment>
<feature type="domain" description="Solute-binding protein family 5" evidence="5">
    <location>
        <begin position="150"/>
        <end position="550"/>
    </location>
</feature>
<accession>A0A1H3JKA8</accession>
<dbReference type="PROSITE" id="PS51257">
    <property type="entry name" value="PROKAR_LIPOPROTEIN"/>
    <property type="match status" value="1"/>
</dbReference>
<dbReference type="GO" id="GO:0042884">
    <property type="term" value="P:microcin transport"/>
    <property type="evidence" value="ECO:0007669"/>
    <property type="project" value="TreeGrafter"/>
</dbReference>
<reference evidence="6 7" key="1">
    <citation type="submission" date="2016-10" db="EMBL/GenBank/DDBJ databases">
        <authorList>
            <person name="de Groot N.N."/>
        </authorList>
    </citation>
    <scope>NUCLEOTIDE SEQUENCE [LARGE SCALE GENOMIC DNA]</scope>
    <source>
        <strain evidence="6 7">DSM 26880</strain>
    </source>
</reference>
<evidence type="ECO:0000313" key="6">
    <source>
        <dbReference type="EMBL" id="SDY40403.1"/>
    </source>
</evidence>
<dbReference type="EMBL" id="FNPF01000007">
    <property type="protein sequence ID" value="SDY40403.1"/>
    <property type="molecule type" value="Genomic_DNA"/>
</dbReference>
<dbReference type="Pfam" id="PF00496">
    <property type="entry name" value="SBP_bac_5"/>
    <property type="match status" value="1"/>
</dbReference>
<sequence>MTRHADPSHARTGHRTDPARGTILAALFAAGCALGAGPAAAQEATAADASGMADEEIVTAHGYSNFGALRYDPDFEHLDYVNPDAPKGGEISQWAQGSFDSFNRYSRKGVSASLTELLHERIMVSTADDPYGTYCYLCETLEYPESRDWVIFNLRDDVTFADGTPMTAEDVKFTFELFLEQGLAEYVNVIEGFVSEVEVLGPHRVRFNFTEDAPRREVVPFAGSQIVFSKDWFEETGARIDESTLEAFMGTGPYVIGDYDVGRRVVYERNENFWGAEHPMNVGQNNFDRIRVEYFADGAAAFEAFKAGEYTFRLENSSKDWATGYNFPAVENGHVVVEELPDGTIATAQAWVFNLDRETWQDPEVREAIRLMFNFEWSNRSLFYGLYDRVNSFWENSDLEATGIPTEDEAALLRPLVDEGLLDESILTEEAVTAPVNEAESNQPGRSQRRQALRLMNEAGWEIGENGLLRKDGQTMDLTILGFSAAFDRIVNPYIENLKEIGINARYERVDVSQYVRRREDGDFDMVNQSFAMGFEPGFGLRQWFGSETADNSSRNLMRLRDPAVDRLIDHVVEADTLDELRTAVHALDRVLRAEGFWVPQWYKASHTVAYYDMYRYPEPLPPLALGELSFWWYDEEAAEELRQAGAL</sequence>
<dbReference type="InterPro" id="IPR039424">
    <property type="entry name" value="SBP_5"/>
</dbReference>
<dbReference type="Gene3D" id="3.10.105.10">
    <property type="entry name" value="Dipeptide-binding Protein, Domain 3"/>
    <property type="match status" value="1"/>
</dbReference>
<dbReference type="InterPro" id="IPR030678">
    <property type="entry name" value="Peptide/Ni-bd"/>
</dbReference>
<dbReference type="PANTHER" id="PTHR30290:SF64">
    <property type="entry name" value="ABC TRANSPORTER PERIPLASMIC BINDING PROTEIN"/>
    <property type="match status" value="1"/>
</dbReference>
<keyword evidence="3 4" id="KW-0732">Signal</keyword>
<evidence type="ECO:0000256" key="3">
    <source>
        <dbReference type="ARBA" id="ARBA00022729"/>
    </source>
</evidence>